<organism evidence="2 3">
    <name type="scientific">Coffea arabica</name>
    <name type="common">Arabian coffee</name>
    <dbReference type="NCBI Taxonomy" id="13443"/>
    <lineage>
        <taxon>Eukaryota</taxon>
        <taxon>Viridiplantae</taxon>
        <taxon>Streptophyta</taxon>
        <taxon>Embryophyta</taxon>
        <taxon>Tracheophyta</taxon>
        <taxon>Spermatophyta</taxon>
        <taxon>Magnoliopsida</taxon>
        <taxon>eudicotyledons</taxon>
        <taxon>Gunneridae</taxon>
        <taxon>Pentapetalae</taxon>
        <taxon>asterids</taxon>
        <taxon>lamiids</taxon>
        <taxon>Gentianales</taxon>
        <taxon>Rubiaceae</taxon>
        <taxon>Ixoroideae</taxon>
        <taxon>Gardenieae complex</taxon>
        <taxon>Bertiereae - Coffeeae clade</taxon>
        <taxon>Coffeeae</taxon>
        <taxon>Coffea</taxon>
    </lineage>
</organism>
<dbReference type="RefSeq" id="XP_071912226.1">
    <property type="nucleotide sequence ID" value="XM_072056125.1"/>
</dbReference>
<protein>
    <recommendedName>
        <fullName evidence="1">Integrase catalytic domain-containing protein</fullName>
    </recommendedName>
</protein>
<dbReference type="PANTHER" id="PTHR33067:SF15">
    <property type="entry name" value="RNA-DIRECTED DNA POLYMERASE"/>
    <property type="match status" value="1"/>
</dbReference>
<accession>A0ABM4UY54</accession>
<reference evidence="3" key="1">
    <citation type="submission" date="2025-08" db="UniProtKB">
        <authorList>
            <consortium name="RefSeq"/>
        </authorList>
    </citation>
    <scope>IDENTIFICATION</scope>
    <source>
        <tissue evidence="3">Leaves</tissue>
    </source>
</reference>
<feature type="domain" description="Integrase catalytic" evidence="1">
    <location>
        <begin position="314"/>
        <end position="518"/>
    </location>
</feature>
<evidence type="ECO:0000313" key="2">
    <source>
        <dbReference type="Proteomes" id="UP001652660"/>
    </source>
</evidence>
<proteinExistence type="predicted"/>
<keyword evidence="2" id="KW-1185">Reference proteome</keyword>
<gene>
    <name evidence="3" type="primary">LOC140009803</name>
</gene>
<dbReference type="PROSITE" id="PS50994">
    <property type="entry name" value="INTEGRASE"/>
    <property type="match status" value="1"/>
</dbReference>
<dbReference type="SUPFAM" id="SSF53098">
    <property type="entry name" value="Ribonuclease H-like"/>
    <property type="match status" value="1"/>
</dbReference>
<dbReference type="Proteomes" id="UP001652660">
    <property type="component" value="Chromosome 6e"/>
</dbReference>
<evidence type="ECO:0000313" key="3">
    <source>
        <dbReference type="RefSeq" id="XP_071912226.1"/>
    </source>
</evidence>
<dbReference type="InterPro" id="IPR021109">
    <property type="entry name" value="Peptidase_aspartic_dom_sf"/>
</dbReference>
<dbReference type="InterPro" id="IPR001584">
    <property type="entry name" value="Integrase_cat-core"/>
</dbReference>
<evidence type="ECO:0000259" key="1">
    <source>
        <dbReference type="PROSITE" id="PS50994"/>
    </source>
</evidence>
<sequence length="565" mass="65263">MATAINRLKSHVFGKLLMQPETNPKNVSVMTVKNGKEVEGLKLTNPKSKSEEEIEKEIKEEGHIRENLRLEKTKKAEKEKEILDVFRKVEINIPLLDAIKQIPKYANFLKDLFTHKRKLRGDERVVVGGNISAILQRKLPLKCGDLNMFTIPCKIGNISIRKAMLDLRTSINVMPKIIYAFLNLGPLKGTGIIIQLADRTNAYPEGLIEDILVQETFELDEEDALRVGLAKHLELGFTINVKISDELYRAVEALHSLLPISSRYEFASLFVPETQKKLLPSVVQAPELKDAFRSMQCSSDFSTMHVLRYLLTKKEAKPRLIRWMLFLQEFDLEIKDKSETANLVADYLSCLFTHKEDQLLREAFPEEQLLSIDSSAPWYADIWVETKTTRTNDSRVVAKFLKSNIFVRFEMPRAVVSDRGTHFCNKTIAALFHKYGVFHKISAPYHRQTNGQTEVSKREIKSILEKMVRPDRKDWSLKLEDALWGYRTAYKTPIGMSLYRLVFGKACHLPMEFEHKAFWAVKQCNMNLEEAGVQRKLQLQELEEIINEAYENAMIYKKKSKIFYD</sequence>
<dbReference type="Gene3D" id="3.30.420.10">
    <property type="entry name" value="Ribonuclease H-like superfamily/Ribonuclease H"/>
    <property type="match status" value="1"/>
</dbReference>
<dbReference type="PANTHER" id="PTHR33067">
    <property type="entry name" value="RNA-DIRECTED DNA POLYMERASE-RELATED"/>
    <property type="match status" value="1"/>
</dbReference>
<dbReference type="GeneID" id="140009803"/>
<dbReference type="InterPro" id="IPR036397">
    <property type="entry name" value="RNaseH_sf"/>
</dbReference>
<name>A0ABM4UY54_COFAR</name>
<dbReference type="Gene3D" id="2.40.70.10">
    <property type="entry name" value="Acid Proteases"/>
    <property type="match status" value="1"/>
</dbReference>
<dbReference type="InterPro" id="IPR012337">
    <property type="entry name" value="RNaseH-like_sf"/>
</dbReference>
<dbReference type="Pfam" id="PF00665">
    <property type="entry name" value="rve"/>
    <property type="match status" value="1"/>
</dbReference>